<accession>A0A194XU74</accession>
<dbReference type="InParanoid" id="A0A194XU74"/>
<protein>
    <submittedName>
        <fullName evidence="1">Uncharacterized protein</fullName>
    </submittedName>
</protein>
<proteinExistence type="predicted"/>
<organism evidence="1 2">
    <name type="scientific">Mollisia scopiformis</name>
    <name type="common">Conifer needle endophyte fungus</name>
    <name type="synonym">Phialocephala scopiformis</name>
    <dbReference type="NCBI Taxonomy" id="149040"/>
    <lineage>
        <taxon>Eukaryota</taxon>
        <taxon>Fungi</taxon>
        <taxon>Dikarya</taxon>
        <taxon>Ascomycota</taxon>
        <taxon>Pezizomycotina</taxon>
        <taxon>Leotiomycetes</taxon>
        <taxon>Helotiales</taxon>
        <taxon>Mollisiaceae</taxon>
        <taxon>Mollisia</taxon>
    </lineage>
</organism>
<dbReference type="AlphaFoldDB" id="A0A194XU74"/>
<sequence>MRMQLSQPLQKLVNQFENNTKQASKSPHCKQNIPLPISTSPVPVARKLHLSFLPSPLVAWLGKLPQPPSQATKQTSDDLSPSHLSFPRHLCYRTTLSLEMDGWDEKGSGWGRSRSFDVTVHTAGVCGVQRERKSIAQDEGRKREGRYGVVVHGFR</sequence>
<reference evidence="1 2" key="1">
    <citation type="submission" date="2015-10" db="EMBL/GenBank/DDBJ databases">
        <title>Full genome of DAOMC 229536 Phialocephala scopiformis, a fungal endophyte of spruce producing the potent anti-insectan compound rugulosin.</title>
        <authorList>
            <consortium name="DOE Joint Genome Institute"/>
            <person name="Walker A.K."/>
            <person name="Frasz S.L."/>
            <person name="Seifert K.A."/>
            <person name="Miller J.D."/>
            <person name="Mondo S.J."/>
            <person name="Labutti K."/>
            <person name="Lipzen A."/>
            <person name="Dockter R."/>
            <person name="Kennedy M."/>
            <person name="Grigoriev I.V."/>
            <person name="Spatafora J.W."/>
        </authorList>
    </citation>
    <scope>NUCLEOTIDE SEQUENCE [LARGE SCALE GENOMIC DNA]</scope>
    <source>
        <strain evidence="1 2">CBS 120377</strain>
    </source>
</reference>
<dbReference type="Proteomes" id="UP000070700">
    <property type="component" value="Unassembled WGS sequence"/>
</dbReference>
<name>A0A194XU74_MOLSC</name>
<dbReference type="RefSeq" id="XP_018078225.1">
    <property type="nucleotide sequence ID" value="XM_018207846.1"/>
</dbReference>
<evidence type="ECO:0000313" key="2">
    <source>
        <dbReference type="Proteomes" id="UP000070700"/>
    </source>
</evidence>
<evidence type="ECO:0000313" key="1">
    <source>
        <dbReference type="EMBL" id="KUJ23870.1"/>
    </source>
</evidence>
<dbReference type="GeneID" id="28817572"/>
<dbReference type="KEGG" id="psco:LY89DRAFT_4848"/>
<dbReference type="EMBL" id="KQ947404">
    <property type="protein sequence ID" value="KUJ23870.1"/>
    <property type="molecule type" value="Genomic_DNA"/>
</dbReference>
<keyword evidence="2" id="KW-1185">Reference proteome</keyword>
<gene>
    <name evidence="1" type="ORF">LY89DRAFT_4848</name>
</gene>